<feature type="signal peptide" evidence="2">
    <location>
        <begin position="1"/>
        <end position="20"/>
    </location>
</feature>
<feature type="chain" id="PRO_5003978024" description="Apple domain-containing protein" evidence="2">
    <location>
        <begin position="21"/>
        <end position="147"/>
    </location>
</feature>
<organism>
    <name type="scientific">Pyricularia oryzae (strain P131)</name>
    <name type="common">Rice blast fungus</name>
    <name type="synonym">Magnaporthe oryzae</name>
    <dbReference type="NCBI Taxonomy" id="1143193"/>
    <lineage>
        <taxon>Eukaryota</taxon>
        <taxon>Fungi</taxon>
        <taxon>Dikarya</taxon>
        <taxon>Ascomycota</taxon>
        <taxon>Pezizomycotina</taxon>
        <taxon>Sordariomycetes</taxon>
        <taxon>Sordariomycetidae</taxon>
        <taxon>Magnaporthales</taxon>
        <taxon>Pyriculariaceae</taxon>
        <taxon>Pyricularia</taxon>
    </lineage>
</organism>
<accession>L7J9Q3</accession>
<evidence type="ECO:0008006" key="4">
    <source>
        <dbReference type="Google" id="ProtNLM"/>
    </source>
</evidence>
<protein>
    <recommendedName>
        <fullName evidence="4">Apple domain-containing protein</fullName>
    </recommendedName>
</protein>
<reference evidence="3" key="1">
    <citation type="journal article" date="2012" name="PLoS Genet.">
        <title>Comparative analysis of the genomes of two field isolates of the rice blast fungus Magnaporthe oryzae.</title>
        <authorList>
            <person name="Xue M."/>
            <person name="Yang J."/>
            <person name="Li Z."/>
            <person name="Hu S."/>
            <person name="Yao N."/>
            <person name="Dean R.A."/>
            <person name="Zhao W."/>
            <person name="Shen M."/>
            <person name="Zhang H."/>
            <person name="Li C."/>
            <person name="Liu L."/>
            <person name="Cao L."/>
            <person name="Xu X."/>
            <person name="Xing Y."/>
            <person name="Hsiang T."/>
            <person name="Zhang Z."/>
            <person name="Xu J.R."/>
            <person name="Peng Y.L."/>
        </authorList>
    </citation>
    <scope>NUCLEOTIDE SEQUENCE [LARGE SCALE GENOMIC DNA]</scope>
    <source>
        <strain evidence="3">P131</strain>
    </source>
</reference>
<name>L7J9Q3_PYRO1</name>
<dbReference type="AlphaFoldDB" id="L7J9Q3"/>
<proteinExistence type="predicted"/>
<keyword evidence="2" id="KW-0732">Signal</keyword>
<sequence length="147" mass="16408">MASKYLIFAFFSILITLTAAFTCTNCAALELRPPSTGMPWDKDGSSSQHVATPSKRDDAQLIQPDGPHQTAKLGYKTELTKECAQACLKTCRPFDFLPYEYADCHHLIVINRGVCHVIGMTTIIAKKGNNIWNIIYIRLSDILIVIF</sequence>
<evidence type="ECO:0000256" key="2">
    <source>
        <dbReference type="SAM" id="SignalP"/>
    </source>
</evidence>
<dbReference type="EMBL" id="JH794248">
    <property type="protein sequence ID" value="ELQ64280.1"/>
    <property type="molecule type" value="Genomic_DNA"/>
</dbReference>
<evidence type="ECO:0000313" key="3">
    <source>
        <dbReference type="EMBL" id="ELQ64280.1"/>
    </source>
</evidence>
<evidence type="ECO:0000256" key="1">
    <source>
        <dbReference type="SAM" id="MobiDB-lite"/>
    </source>
</evidence>
<gene>
    <name evidence="3" type="ORF">OOW_P131scaffold00677g17</name>
</gene>
<feature type="region of interest" description="Disordered" evidence="1">
    <location>
        <begin position="37"/>
        <end position="66"/>
    </location>
</feature>